<gene>
    <name evidence="2" type="ORF">CLV49_3485</name>
    <name evidence="3" type="ORF">ELQ93_01830</name>
</gene>
<evidence type="ECO:0000313" key="4">
    <source>
        <dbReference type="Proteomes" id="UP000241203"/>
    </source>
</evidence>
<comment type="caution">
    <text evidence="2">The sequence shown here is derived from an EMBL/GenBank/DDBJ whole genome shotgun (WGS) entry which is preliminary data.</text>
</comment>
<feature type="transmembrane region" description="Helical" evidence="1">
    <location>
        <begin position="54"/>
        <end position="78"/>
    </location>
</feature>
<proteinExistence type="predicted"/>
<keyword evidence="1" id="KW-1133">Transmembrane helix</keyword>
<keyword evidence="5" id="KW-1185">Reference proteome</keyword>
<organism evidence="2 4">
    <name type="scientific">Labedella gwakjiensis</name>
    <dbReference type="NCBI Taxonomy" id="390269"/>
    <lineage>
        <taxon>Bacteria</taxon>
        <taxon>Bacillati</taxon>
        <taxon>Actinomycetota</taxon>
        <taxon>Actinomycetes</taxon>
        <taxon>Micrococcales</taxon>
        <taxon>Microbacteriaceae</taxon>
        <taxon>Labedella</taxon>
    </lineage>
</organism>
<evidence type="ECO:0000313" key="3">
    <source>
        <dbReference type="EMBL" id="RUQ85791.1"/>
    </source>
</evidence>
<evidence type="ECO:0000313" key="5">
    <source>
        <dbReference type="Proteomes" id="UP000268291"/>
    </source>
</evidence>
<feature type="transmembrane region" description="Helical" evidence="1">
    <location>
        <begin position="16"/>
        <end position="34"/>
    </location>
</feature>
<keyword evidence="1" id="KW-0812">Transmembrane</keyword>
<dbReference type="AlphaFoldDB" id="A0A2P8H0U0"/>
<dbReference type="Proteomes" id="UP000268291">
    <property type="component" value="Unassembled WGS sequence"/>
</dbReference>
<dbReference type="EMBL" id="PYAU01000001">
    <property type="protein sequence ID" value="PSL39834.1"/>
    <property type="molecule type" value="Genomic_DNA"/>
</dbReference>
<reference evidence="2 4" key="1">
    <citation type="submission" date="2018-03" db="EMBL/GenBank/DDBJ databases">
        <title>Genomic Encyclopedia of Archaeal and Bacterial Type Strains, Phase II (KMG-II): from individual species to whole genera.</title>
        <authorList>
            <person name="Goeker M."/>
        </authorList>
    </citation>
    <scope>NUCLEOTIDE SEQUENCE [LARGE SCALE GENOMIC DNA]</scope>
    <source>
        <strain evidence="2 4">DSM 21548</strain>
    </source>
</reference>
<keyword evidence="1" id="KW-0472">Membrane</keyword>
<sequence length="117" mass="12305">MARETDVVERRVAPRWIRLVLAVVFGLLLAWDVWEAVGNLLGVTGTASALSTSVSGVGWAVLVLAIVLPVAAFLGVLWFGRRTGVVSLTIAYATVTVVVSALSLDLLAIYGIGTLLV</sequence>
<feature type="transmembrane region" description="Helical" evidence="1">
    <location>
        <begin position="90"/>
        <end position="112"/>
    </location>
</feature>
<protein>
    <submittedName>
        <fullName evidence="2">Uncharacterized protein</fullName>
    </submittedName>
</protein>
<evidence type="ECO:0000313" key="2">
    <source>
        <dbReference type="EMBL" id="PSL39834.1"/>
    </source>
</evidence>
<dbReference type="Proteomes" id="UP000241203">
    <property type="component" value="Unassembled WGS sequence"/>
</dbReference>
<accession>A0A2P8H0U0</accession>
<dbReference type="RefSeq" id="WP_106564654.1">
    <property type="nucleotide sequence ID" value="NZ_PYAU01000001.1"/>
</dbReference>
<evidence type="ECO:0000256" key="1">
    <source>
        <dbReference type="SAM" id="Phobius"/>
    </source>
</evidence>
<name>A0A2P8H0U0_9MICO</name>
<dbReference type="EMBL" id="RZGY01000001">
    <property type="protein sequence ID" value="RUQ85791.1"/>
    <property type="molecule type" value="Genomic_DNA"/>
</dbReference>
<reference evidence="3 5" key="2">
    <citation type="submission" date="2018-12" db="EMBL/GenBank/DDBJ databases">
        <authorList>
            <person name="hu s."/>
            <person name="Xu Y."/>
            <person name="Xu B."/>
            <person name="Li F."/>
        </authorList>
    </citation>
    <scope>NUCLEOTIDE SEQUENCE [LARGE SCALE GENOMIC DNA]</scope>
    <source>
        <strain evidence="3 5">KSW2-17</strain>
    </source>
</reference>